<dbReference type="VEuPathDB" id="VectorBase:SCAU000985"/>
<proteinExistence type="predicted"/>
<reference evidence="2" key="1">
    <citation type="submission" date="2020-05" db="UniProtKB">
        <authorList>
            <consortium name="EnsemblMetazoa"/>
        </authorList>
    </citation>
    <scope>IDENTIFICATION</scope>
    <source>
        <strain evidence="2">USDA</strain>
    </source>
</reference>
<feature type="domain" description="CHK kinase-like" evidence="1">
    <location>
        <begin position="141"/>
        <end position="335"/>
    </location>
</feature>
<dbReference type="Proteomes" id="UP000095300">
    <property type="component" value="Unassembled WGS sequence"/>
</dbReference>
<organism evidence="2 3">
    <name type="scientific">Stomoxys calcitrans</name>
    <name type="common">Stable fly</name>
    <name type="synonym">Conops calcitrans</name>
    <dbReference type="NCBI Taxonomy" id="35570"/>
    <lineage>
        <taxon>Eukaryota</taxon>
        <taxon>Metazoa</taxon>
        <taxon>Ecdysozoa</taxon>
        <taxon>Arthropoda</taxon>
        <taxon>Hexapoda</taxon>
        <taxon>Insecta</taxon>
        <taxon>Pterygota</taxon>
        <taxon>Neoptera</taxon>
        <taxon>Endopterygota</taxon>
        <taxon>Diptera</taxon>
        <taxon>Brachycera</taxon>
        <taxon>Muscomorpha</taxon>
        <taxon>Muscoidea</taxon>
        <taxon>Muscidae</taxon>
        <taxon>Stomoxys</taxon>
    </lineage>
</organism>
<dbReference type="OrthoDB" id="191037at2759"/>
<dbReference type="SUPFAM" id="SSF56112">
    <property type="entry name" value="Protein kinase-like (PK-like)"/>
    <property type="match status" value="1"/>
</dbReference>
<dbReference type="Pfam" id="PF02958">
    <property type="entry name" value="EcKL"/>
    <property type="match status" value="1"/>
</dbReference>
<dbReference type="InterPro" id="IPR015897">
    <property type="entry name" value="CHK_kinase-like"/>
</dbReference>
<accession>A0A1I8NPT7</accession>
<dbReference type="InterPro" id="IPR011009">
    <property type="entry name" value="Kinase-like_dom_sf"/>
</dbReference>
<evidence type="ECO:0000313" key="3">
    <source>
        <dbReference type="Proteomes" id="UP000095300"/>
    </source>
</evidence>
<gene>
    <name evidence="2" type="primary">106080407</name>
</gene>
<dbReference type="PANTHER" id="PTHR11012">
    <property type="entry name" value="PROTEIN KINASE-LIKE DOMAIN-CONTAINING"/>
    <property type="match status" value="1"/>
</dbReference>
<evidence type="ECO:0000313" key="2">
    <source>
        <dbReference type="EnsemblMetazoa" id="SCAU000985-PA"/>
    </source>
</evidence>
<dbReference type="KEGG" id="scac:106080407"/>
<dbReference type="STRING" id="35570.A0A1I8NPT7"/>
<name>A0A1I8NPT7_STOCA</name>
<dbReference type="EnsemblMetazoa" id="SCAU000985-RA">
    <property type="protein sequence ID" value="SCAU000985-PA"/>
    <property type="gene ID" value="SCAU000985"/>
</dbReference>
<dbReference type="PANTHER" id="PTHR11012:SF6">
    <property type="entry name" value="CHK DOMAIN OV1-RELATED"/>
    <property type="match status" value="1"/>
</dbReference>
<protein>
    <recommendedName>
        <fullName evidence="1">CHK kinase-like domain-containing protein</fullName>
    </recommendedName>
</protein>
<dbReference type="InterPro" id="IPR004119">
    <property type="entry name" value="EcKL"/>
</dbReference>
<sequence>MAPNNDIFNPNENLNIPSWITEDYFRDIVAKDVPDMVAIKKFTPTAATRPGENFTSVMIRLHFDLEMKDGSILYKTYIFKTMLESDKGGDMVNQLSLFPKEMEMYSKYLPAFESLYKAAGWEIQLAPKCLLTERKENRINFLFEDLSQKNFKNLERLKGCDMDHMEHVMRKLAEFHAASAVYEEQNGTYPDDFQFGFINVKQSNEMAKLFFDVGTTSYKKAMAQWGLENAEEYIKKFPTFDQYWKCASACINTSSNSFNVLNHGDFWSSNIMFSYLANGCVNETLLVDFQICKWGSPAEDLLFFLTLSPAADIRLKQYDNFIAMYHKRLVECLKVLGYKKPIPTLRSLHQDMYNKNSSFYAFFACTNHLPIILLPSDKDSSMHNFSRNDEVGEQLRMRTYTNPTFIEVIKDVYTFYVQRGLFNFEDYD</sequence>
<dbReference type="Gene3D" id="3.90.1200.10">
    <property type="match status" value="1"/>
</dbReference>
<dbReference type="SMART" id="SM00587">
    <property type="entry name" value="CHK"/>
    <property type="match status" value="1"/>
</dbReference>
<dbReference type="AlphaFoldDB" id="A0A1I8NPT7"/>
<evidence type="ECO:0000259" key="1">
    <source>
        <dbReference type="SMART" id="SM00587"/>
    </source>
</evidence>
<keyword evidence="3" id="KW-1185">Reference proteome</keyword>